<dbReference type="Proteomes" id="UP001152321">
    <property type="component" value="Unassembled WGS sequence"/>
</dbReference>
<keyword evidence="3" id="KW-1185">Reference proteome</keyword>
<evidence type="ECO:0000313" key="2">
    <source>
        <dbReference type="EMBL" id="MDG0815117.1"/>
    </source>
</evidence>
<gene>
    <name evidence="2" type="ORF">NWE73_02005</name>
</gene>
<accession>A0ABT6DF72</accession>
<evidence type="ECO:0000256" key="1">
    <source>
        <dbReference type="SAM" id="SignalP"/>
    </source>
</evidence>
<feature type="signal peptide" evidence="1">
    <location>
        <begin position="1"/>
        <end position="24"/>
    </location>
</feature>
<organism evidence="2 3">
    <name type="scientific">Bdellovibrio svalbardensis</name>
    <dbReference type="NCBI Taxonomy" id="2972972"/>
    <lineage>
        <taxon>Bacteria</taxon>
        <taxon>Pseudomonadati</taxon>
        <taxon>Bdellovibrionota</taxon>
        <taxon>Bdellovibrionia</taxon>
        <taxon>Bdellovibrionales</taxon>
        <taxon>Pseudobdellovibrionaceae</taxon>
        <taxon>Bdellovibrio</taxon>
    </lineage>
</organism>
<dbReference type="RefSeq" id="WP_277576593.1">
    <property type="nucleotide sequence ID" value="NZ_JANRMI010000001.1"/>
</dbReference>
<dbReference type="EMBL" id="JANRMI010000001">
    <property type="protein sequence ID" value="MDG0815117.1"/>
    <property type="molecule type" value="Genomic_DNA"/>
</dbReference>
<proteinExistence type="predicted"/>
<comment type="caution">
    <text evidence="2">The sequence shown here is derived from an EMBL/GenBank/DDBJ whole genome shotgun (WGS) entry which is preliminary data.</text>
</comment>
<evidence type="ECO:0000313" key="3">
    <source>
        <dbReference type="Proteomes" id="UP001152321"/>
    </source>
</evidence>
<feature type="chain" id="PRO_5046272111" description="Peptidase M48 domain-containing protein" evidence="1">
    <location>
        <begin position="25"/>
        <end position="304"/>
    </location>
</feature>
<reference evidence="2" key="1">
    <citation type="submission" date="2022-08" db="EMBL/GenBank/DDBJ databases">
        <title>Novel Bdellovibrio Species Isolated from Svalbard: Designation Bdellovibrio svalbardensis.</title>
        <authorList>
            <person name="Mitchell R.J."/>
            <person name="Choi S.Y."/>
        </authorList>
    </citation>
    <scope>NUCLEOTIDE SEQUENCE</scope>
    <source>
        <strain evidence="2">PAP01</strain>
    </source>
</reference>
<evidence type="ECO:0008006" key="4">
    <source>
        <dbReference type="Google" id="ProtNLM"/>
    </source>
</evidence>
<name>A0ABT6DF72_9BACT</name>
<keyword evidence="1" id="KW-0732">Signal</keyword>
<sequence length="304" mass="33718">MKHLAALVLSLTLSLLFISFSAQASNCSGVNGAIKDVVFLAQPNCDLAEGVSIVVNEIAKTFGGPNITVIMGSVSNNASFDLGHLIELPYQMIFYGQYGASYPMSRVSVITSAAHEYGHAIFHERVKKEFPDKFGDLAAKFAKVSDLKEAVARGKATSEQLSKAALELAAAPAYADFSKYLTAYSEFYADVITVFNFESKSAMLKALYYDQMSDNEYYYVRTRDFDSKPSSSHDDMLSEDHAKLAYVRAYVGEFMWPENREQARVYADKILSAIMVVAKEDIKSGRSPEFKEMSDRLIAELKKP</sequence>
<protein>
    <recommendedName>
        <fullName evidence="4">Peptidase M48 domain-containing protein</fullName>
    </recommendedName>
</protein>